<feature type="compositionally biased region" description="Acidic residues" evidence="1">
    <location>
        <begin position="47"/>
        <end position="59"/>
    </location>
</feature>
<evidence type="ECO:0000256" key="1">
    <source>
        <dbReference type="SAM" id="MobiDB-lite"/>
    </source>
</evidence>
<reference evidence="2 3" key="1">
    <citation type="journal article" date="2021" name="Commun. Biol.">
        <title>The genome of Shorea leprosula (Dipterocarpaceae) highlights the ecological relevance of drought in aseasonal tropical rainforests.</title>
        <authorList>
            <person name="Ng K.K.S."/>
            <person name="Kobayashi M.J."/>
            <person name="Fawcett J.A."/>
            <person name="Hatakeyama M."/>
            <person name="Paape T."/>
            <person name="Ng C.H."/>
            <person name="Ang C.C."/>
            <person name="Tnah L.H."/>
            <person name="Lee C.T."/>
            <person name="Nishiyama T."/>
            <person name="Sese J."/>
            <person name="O'Brien M.J."/>
            <person name="Copetti D."/>
            <person name="Mohd Noor M.I."/>
            <person name="Ong R.C."/>
            <person name="Putra M."/>
            <person name="Sireger I.Z."/>
            <person name="Indrioko S."/>
            <person name="Kosugi Y."/>
            <person name="Izuno A."/>
            <person name="Isagi Y."/>
            <person name="Lee S.L."/>
            <person name="Shimizu K.K."/>
        </authorList>
    </citation>
    <scope>NUCLEOTIDE SEQUENCE [LARGE SCALE GENOMIC DNA]</scope>
    <source>
        <strain evidence="2">214</strain>
    </source>
</reference>
<name>A0AAV5MDA6_9ROSI</name>
<comment type="caution">
    <text evidence="2">The sequence shown here is derived from an EMBL/GenBank/DDBJ whole genome shotgun (WGS) entry which is preliminary data.</text>
</comment>
<organism evidence="2 3">
    <name type="scientific">Rubroshorea leprosula</name>
    <dbReference type="NCBI Taxonomy" id="152421"/>
    <lineage>
        <taxon>Eukaryota</taxon>
        <taxon>Viridiplantae</taxon>
        <taxon>Streptophyta</taxon>
        <taxon>Embryophyta</taxon>
        <taxon>Tracheophyta</taxon>
        <taxon>Spermatophyta</taxon>
        <taxon>Magnoliopsida</taxon>
        <taxon>eudicotyledons</taxon>
        <taxon>Gunneridae</taxon>
        <taxon>Pentapetalae</taxon>
        <taxon>rosids</taxon>
        <taxon>malvids</taxon>
        <taxon>Malvales</taxon>
        <taxon>Dipterocarpaceae</taxon>
        <taxon>Rubroshorea</taxon>
    </lineage>
</organism>
<protein>
    <submittedName>
        <fullName evidence="2">Uncharacterized protein</fullName>
    </submittedName>
</protein>
<evidence type="ECO:0000313" key="3">
    <source>
        <dbReference type="Proteomes" id="UP001054252"/>
    </source>
</evidence>
<keyword evidence="3" id="KW-1185">Reference proteome</keyword>
<dbReference type="EMBL" id="BPVZ01000211">
    <property type="protein sequence ID" value="GKV46582.1"/>
    <property type="molecule type" value="Genomic_DNA"/>
</dbReference>
<sequence>MDEEDEDGENLDLGSLEEPRGFLWRTGFSWRRIMEEREKRKRKKIMDEEDENGGEEEDGFGWAGHEDMTRYLYCKTLQQECPNRDHVFYLLEECITKKMFRTRVKVDKGSVLSDGSVPSDGVGSVAAQRRALDEDEFVRSGAVEATFQAIKNGIPEIAIEIAKITNILWNRTDPEDGRNMFACAAQLCSCKVSYAGSR</sequence>
<proteinExistence type="predicted"/>
<accession>A0AAV5MDA6</accession>
<evidence type="ECO:0000313" key="2">
    <source>
        <dbReference type="EMBL" id="GKV46582.1"/>
    </source>
</evidence>
<gene>
    <name evidence="2" type="ORF">SLEP1_g53554</name>
</gene>
<dbReference type="AlphaFoldDB" id="A0AAV5MDA6"/>
<dbReference type="Proteomes" id="UP001054252">
    <property type="component" value="Unassembled WGS sequence"/>
</dbReference>
<feature type="region of interest" description="Disordered" evidence="1">
    <location>
        <begin position="38"/>
        <end position="61"/>
    </location>
</feature>